<reference evidence="2" key="1">
    <citation type="submission" date="2015-10" db="EMBL/GenBank/DDBJ databases">
        <authorList>
            <person name="Devillers H."/>
        </authorList>
    </citation>
    <scope>NUCLEOTIDE SEQUENCE [LARGE SCALE GENOMIC DNA]</scope>
</reference>
<proteinExistence type="predicted"/>
<name>A0A0P1KMJ9_9SACH</name>
<dbReference type="GO" id="GO:0003743">
    <property type="term" value="F:translation initiation factor activity"/>
    <property type="evidence" value="ECO:0007669"/>
    <property type="project" value="InterPro"/>
</dbReference>
<sequence>MKKGLVLYAPSKELLSADVRRGLFARCLNLEFDSLLTDIRKLPLDRLEESFLQLFLVKSVQHAHIPSVDFLWYRFVMGRKVLMVKPQLLCGIGAVALHGSKPFIPRQLCMHFEKFYGDKDGLDQYRQELLRIKVESFAKSAGSSISFREKWKVFLEEIDKNVDETCVLRVRDFPYLAESAANADRDLLAQLLFEENKIAIKNRWTLPLLLNLVLLQPRLDADFKTRIFSTFYETHKSLDYADSICILFQSLQNDIYRSTKLMQFLNEQRIPLPPLAAKIFMHGTTKNS</sequence>
<evidence type="ECO:0000313" key="2">
    <source>
        <dbReference type="Proteomes" id="UP000236544"/>
    </source>
</evidence>
<dbReference type="GO" id="GO:0070131">
    <property type="term" value="P:positive regulation of mitochondrial translation"/>
    <property type="evidence" value="ECO:0007669"/>
    <property type="project" value="InterPro"/>
</dbReference>
<organism evidence="1 2">
    <name type="scientific">Lachancea quebecensis</name>
    <dbReference type="NCBI Taxonomy" id="1654605"/>
    <lineage>
        <taxon>Eukaryota</taxon>
        <taxon>Fungi</taxon>
        <taxon>Dikarya</taxon>
        <taxon>Ascomycota</taxon>
        <taxon>Saccharomycotina</taxon>
        <taxon>Saccharomycetes</taxon>
        <taxon>Saccharomycetales</taxon>
        <taxon>Saccharomycetaceae</taxon>
        <taxon>Lachancea</taxon>
    </lineage>
</organism>
<keyword evidence="2" id="KW-1185">Reference proteome</keyword>
<gene>
    <name evidence="1" type="ORF">LAQU0_S02e09186g</name>
</gene>
<dbReference type="GO" id="GO:0005743">
    <property type="term" value="C:mitochondrial inner membrane"/>
    <property type="evidence" value="ECO:0007669"/>
    <property type="project" value="InterPro"/>
</dbReference>
<dbReference type="Proteomes" id="UP000236544">
    <property type="component" value="Unassembled WGS sequence"/>
</dbReference>
<dbReference type="EMBL" id="LN890542">
    <property type="protein sequence ID" value="CUS21238.1"/>
    <property type="molecule type" value="Genomic_DNA"/>
</dbReference>
<dbReference type="Pfam" id="PF05476">
    <property type="entry name" value="PET122"/>
    <property type="match status" value="1"/>
</dbReference>
<dbReference type="InterPro" id="IPR008732">
    <property type="entry name" value="Pet122"/>
</dbReference>
<dbReference type="AlphaFoldDB" id="A0A0P1KMJ9"/>
<protein>
    <submittedName>
        <fullName evidence="1">LAQU0S02e09186g1_1</fullName>
    </submittedName>
</protein>
<accession>A0A0P1KMJ9</accession>
<dbReference type="OrthoDB" id="4031898at2759"/>
<evidence type="ECO:0000313" key="1">
    <source>
        <dbReference type="EMBL" id="CUS21238.1"/>
    </source>
</evidence>